<sequence length="141" mass="14824">MPLVGGFSGGSSVSPALSFRRCSILTSITLFGSQDLDVKSRPNLFTSLHSSLIVRLRKPIPCHSRGRGGGVVVRLLASHQGEPGSISGGTALGFSHVGIVPDDAAGRRFSSWVSRFPRPSHSGAAPHPPRFILIGSQDLDV</sequence>
<gene>
    <name evidence="1" type="ORF">PR048_027971</name>
</gene>
<organism evidence="1 2">
    <name type="scientific">Dryococelus australis</name>
    <dbReference type="NCBI Taxonomy" id="614101"/>
    <lineage>
        <taxon>Eukaryota</taxon>
        <taxon>Metazoa</taxon>
        <taxon>Ecdysozoa</taxon>
        <taxon>Arthropoda</taxon>
        <taxon>Hexapoda</taxon>
        <taxon>Insecta</taxon>
        <taxon>Pterygota</taxon>
        <taxon>Neoptera</taxon>
        <taxon>Polyneoptera</taxon>
        <taxon>Phasmatodea</taxon>
        <taxon>Verophasmatodea</taxon>
        <taxon>Anareolatae</taxon>
        <taxon>Phasmatidae</taxon>
        <taxon>Eurycanthinae</taxon>
        <taxon>Dryococelus</taxon>
    </lineage>
</organism>
<evidence type="ECO:0000313" key="1">
    <source>
        <dbReference type="EMBL" id="KAJ8871644.1"/>
    </source>
</evidence>
<comment type="caution">
    <text evidence="1">The sequence shown here is derived from an EMBL/GenBank/DDBJ whole genome shotgun (WGS) entry which is preliminary data.</text>
</comment>
<name>A0ABQ9GI23_9NEOP</name>
<evidence type="ECO:0000313" key="2">
    <source>
        <dbReference type="Proteomes" id="UP001159363"/>
    </source>
</evidence>
<keyword evidence="2" id="KW-1185">Reference proteome</keyword>
<dbReference type="Proteomes" id="UP001159363">
    <property type="component" value="Chromosome 11"/>
</dbReference>
<protein>
    <submittedName>
        <fullName evidence="1">Uncharacterized protein</fullName>
    </submittedName>
</protein>
<reference evidence="1 2" key="1">
    <citation type="submission" date="2023-02" db="EMBL/GenBank/DDBJ databases">
        <title>LHISI_Scaffold_Assembly.</title>
        <authorList>
            <person name="Stuart O.P."/>
            <person name="Cleave R."/>
            <person name="Magrath M.J.L."/>
            <person name="Mikheyev A.S."/>
        </authorList>
    </citation>
    <scope>NUCLEOTIDE SEQUENCE [LARGE SCALE GENOMIC DNA]</scope>
    <source>
        <strain evidence="1">Daus_M_001</strain>
        <tissue evidence="1">Leg muscle</tissue>
    </source>
</reference>
<accession>A0ABQ9GI23</accession>
<dbReference type="EMBL" id="JARBHB010000012">
    <property type="protein sequence ID" value="KAJ8871644.1"/>
    <property type="molecule type" value="Genomic_DNA"/>
</dbReference>
<proteinExistence type="predicted"/>